<dbReference type="GeneTree" id="ENSGT00910000147110"/>
<feature type="region of interest" description="Disordered" evidence="1">
    <location>
        <begin position="1"/>
        <end position="20"/>
    </location>
</feature>
<reference evidence="2" key="3">
    <citation type="submission" date="2025-09" db="UniProtKB">
        <authorList>
            <consortium name="Ensembl"/>
        </authorList>
    </citation>
    <scope>IDENTIFICATION</scope>
</reference>
<dbReference type="Ensembl" id="ENSUAMT00000008973.1">
    <property type="protein sequence ID" value="ENSUAMP00000007944.1"/>
    <property type="gene ID" value="ENSUAMG00000006806.1"/>
</dbReference>
<proteinExistence type="predicted"/>
<organism evidence="2 3">
    <name type="scientific">Ursus americanus</name>
    <name type="common">American black bear</name>
    <name type="synonym">Euarctos americanus</name>
    <dbReference type="NCBI Taxonomy" id="9643"/>
    <lineage>
        <taxon>Eukaryota</taxon>
        <taxon>Metazoa</taxon>
        <taxon>Chordata</taxon>
        <taxon>Craniata</taxon>
        <taxon>Vertebrata</taxon>
        <taxon>Euteleostomi</taxon>
        <taxon>Mammalia</taxon>
        <taxon>Eutheria</taxon>
        <taxon>Laurasiatheria</taxon>
        <taxon>Carnivora</taxon>
        <taxon>Caniformia</taxon>
        <taxon>Ursidae</taxon>
        <taxon>Ursus</taxon>
    </lineage>
</organism>
<sequence length="181" mass="19610">MRGLGASPIQPSLPPTSPSISLPQPLGSEAFKIFFHVCPGLPFIPVGPDRDFGRAQRTITRLSCPRAPGHGWMGPFLPHLPPSHNSSSGLCFIHPCLTFTKGHALSVCPQFLPCFPISPRLSPSPPEPQSRAGQCYWCFFTSGPSSIFVFDMSPLPDTSFSPSLDPRAQESCQLAHLSSQR</sequence>
<dbReference type="Proteomes" id="UP000291022">
    <property type="component" value="Unassembled WGS sequence"/>
</dbReference>
<keyword evidence="3" id="KW-1185">Reference proteome</keyword>
<name>A0A452QR01_URSAM</name>
<evidence type="ECO:0000256" key="1">
    <source>
        <dbReference type="SAM" id="MobiDB-lite"/>
    </source>
</evidence>
<protein>
    <submittedName>
        <fullName evidence="2">Uncharacterized protein</fullName>
    </submittedName>
</protein>
<accession>A0A452QR01</accession>
<evidence type="ECO:0000313" key="3">
    <source>
        <dbReference type="Proteomes" id="UP000291022"/>
    </source>
</evidence>
<dbReference type="OMA" id="ESCQLAH"/>
<reference evidence="2" key="2">
    <citation type="submission" date="2025-08" db="UniProtKB">
        <authorList>
            <consortium name="Ensembl"/>
        </authorList>
    </citation>
    <scope>IDENTIFICATION</scope>
</reference>
<evidence type="ECO:0000313" key="2">
    <source>
        <dbReference type="Ensembl" id="ENSUAMP00000007944.1"/>
    </source>
</evidence>
<reference evidence="3" key="1">
    <citation type="submission" date="2016-06" db="EMBL/GenBank/DDBJ databases">
        <title>De novo assembly and RNA-Seq shows season-dependent expression and editing in black bear kidneys.</title>
        <authorList>
            <person name="Korstanje R."/>
            <person name="Srivastava A."/>
            <person name="Sarsani V.K."/>
            <person name="Sheehan S.M."/>
            <person name="Seger R.L."/>
            <person name="Barter M.E."/>
            <person name="Lindqvist C."/>
            <person name="Brody L.C."/>
            <person name="Mullikin J.C."/>
        </authorList>
    </citation>
    <scope>NUCLEOTIDE SEQUENCE [LARGE SCALE GENOMIC DNA]</scope>
</reference>
<dbReference type="AlphaFoldDB" id="A0A452QR01"/>